<keyword evidence="1" id="KW-0732">Signal</keyword>
<feature type="domain" description="Peptidase metallopeptidase" evidence="2">
    <location>
        <begin position="70"/>
        <end position="251"/>
    </location>
</feature>
<dbReference type="GO" id="GO:0004222">
    <property type="term" value="F:metalloendopeptidase activity"/>
    <property type="evidence" value="ECO:0007669"/>
    <property type="project" value="UniProtKB-UniRule"/>
</dbReference>
<dbReference type="OrthoDB" id="291007at2759"/>
<keyword evidence="4" id="KW-1185">Reference proteome</keyword>
<dbReference type="GeneID" id="54572842"/>
<keyword evidence="1" id="KW-0862">Zinc</keyword>
<dbReference type="InterPro" id="IPR024079">
    <property type="entry name" value="MetalloPept_cat_dom_sf"/>
</dbReference>
<dbReference type="GO" id="GO:0008270">
    <property type="term" value="F:zinc ion binding"/>
    <property type="evidence" value="ECO:0007669"/>
    <property type="project" value="InterPro"/>
</dbReference>
<feature type="chain" id="PRO_5033096088" description="Metalloendopeptidase" evidence="1">
    <location>
        <begin position="20"/>
        <end position="358"/>
    </location>
</feature>
<dbReference type="AlphaFoldDB" id="A0A6A6HXD5"/>
<evidence type="ECO:0000259" key="2">
    <source>
        <dbReference type="SMART" id="SM00235"/>
    </source>
</evidence>
<dbReference type="RefSeq" id="XP_033677878.1">
    <property type="nucleotide sequence ID" value="XM_033819512.1"/>
</dbReference>
<proteinExistence type="predicted"/>
<keyword evidence="1" id="KW-0645">Protease</keyword>
<accession>A0A6A6HXD5</accession>
<dbReference type="InterPro" id="IPR006026">
    <property type="entry name" value="Peptidase_Metallo"/>
</dbReference>
<gene>
    <name evidence="3" type="ORF">BU26DRAFT_120398</name>
</gene>
<keyword evidence="1" id="KW-0378">Hydrolase</keyword>
<keyword evidence="1" id="KW-0479">Metal-binding</keyword>
<dbReference type="PANTHER" id="PTHR10127">
    <property type="entry name" value="DISCOIDIN, CUB, EGF, LAMININ , AND ZINC METALLOPROTEASE DOMAIN CONTAINING"/>
    <property type="match status" value="1"/>
</dbReference>
<dbReference type="GO" id="GO:0006508">
    <property type="term" value="P:proteolysis"/>
    <property type="evidence" value="ECO:0007669"/>
    <property type="project" value="UniProtKB-KW"/>
</dbReference>
<evidence type="ECO:0000256" key="1">
    <source>
        <dbReference type="RuleBase" id="RU361183"/>
    </source>
</evidence>
<feature type="signal peptide" evidence="1">
    <location>
        <begin position="1"/>
        <end position="19"/>
    </location>
</feature>
<dbReference type="Pfam" id="PF01400">
    <property type="entry name" value="Astacin"/>
    <property type="match status" value="1"/>
</dbReference>
<name>A0A6A6HXD5_9PLEO</name>
<dbReference type="EMBL" id="ML987206">
    <property type="protein sequence ID" value="KAF2242874.1"/>
    <property type="molecule type" value="Genomic_DNA"/>
</dbReference>
<dbReference type="InterPro" id="IPR001506">
    <property type="entry name" value="Peptidase_M12A"/>
</dbReference>
<dbReference type="EC" id="3.4.24.-" evidence="1"/>
<protein>
    <recommendedName>
        <fullName evidence="1">Metalloendopeptidase</fullName>
        <ecNumber evidence="1">3.4.24.-</ecNumber>
    </recommendedName>
</protein>
<dbReference type="PANTHER" id="PTHR10127:SF850">
    <property type="entry name" value="METALLOENDOPEPTIDASE"/>
    <property type="match status" value="1"/>
</dbReference>
<organism evidence="3 4">
    <name type="scientific">Trematosphaeria pertusa</name>
    <dbReference type="NCBI Taxonomy" id="390896"/>
    <lineage>
        <taxon>Eukaryota</taxon>
        <taxon>Fungi</taxon>
        <taxon>Dikarya</taxon>
        <taxon>Ascomycota</taxon>
        <taxon>Pezizomycotina</taxon>
        <taxon>Dothideomycetes</taxon>
        <taxon>Pleosporomycetidae</taxon>
        <taxon>Pleosporales</taxon>
        <taxon>Massarineae</taxon>
        <taxon>Trematosphaeriaceae</taxon>
        <taxon>Trematosphaeria</taxon>
    </lineage>
</organism>
<evidence type="ECO:0000313" key="4">
    <source>
        <dbReference type="Proteomes" id="UP000800094"/>
    </source>
</evidence>
<reference evidence="3" key="1">
    <citation type="journal article" date="2020" name="Stud. Mycol.">
        <title>101 Dothideomycetes genomes: a test case for predicting lifestyles and emergence of pathogens.</title>
        <authorList>
            <person name="Haridas S."/>
            <person name="Albert R."/>
            <person name="Binder M."/>
            <person name="Bloem J."/>
            <person name="Labutti K."/>
            <person name="Salamov A."/>
            <person name="Andreopoulos B."/>
            <person name="Baker S."/>
            <person name="Barry K."/>
            <person name="Bills G."/>
            <person name="Bluhm B."/>
            <person name="Cannon C."/>
            <person name="Castanera R."/>
            <person name="Culley D."/>
            <person name="Daum C."/>
            <person name="Ezra D."/>
            <person name="Gonzalez J."/>
            <person name="Henrissat B."/>
            <person name="Kuo A."/>
            <person name="Liang C."/>
            <person name="Lipzen A."/>
            <person name="Lutzoni F."/>
            <person name="Magnuson J."/>
            <person name="Mondo S."/>
            <person name="Nolan M."/>
            <person name="Ohm R."/>
            <person name="Pangilinan J."/>
            <person name="Park H.-J."/>
            <person name="Ramirez L."/>
            <person name="Alfaro M."/>
            <person name="Sun H."/>
            <person name="Tritt A."/>
            <person name="Yoshinaga Y."/>
            <person name="Zwiers L.-H."/>
            <person name="Turgeon B."/>
            <person name="Goodwin S."/>
            <person name="Spatafora J."/>
            <person name="Crous P."/>
            <person name="Grigoriev I."/>
        </authorList>
    </citation>
    <scope>NUCLEOTIDE SEQUENCE</scope>
    <source>
        <strain evidence="3">CBS 122368</strain>
    </source>
</reference>
<dbReference type="SUPFAM" id="SSF55486">
    <property type="entry name" value="Metalloproteases ('zincins'), catalytic domain"/>
    <property type="match status" value="1"/>
</dbReference>
<comment type="cofactor">
    <cofactor evidence="1">
        <name>Zn(2+)</name>
        <dbReference type="ChEBI" id="CHEBI:29105"/>
    </cofactor>
    <text evidence="1">Binds 1 zinc ion per subunit.</text>
</comment>
<dbReference type="PRINTS" id="PR00480">
    <property type="entry name" value="ASTACIN"/>
</dbReference>
<dbReference type="Proteomes" id="UP000800094">
    <property type="component" value="Unassembled WGS sequence"/>
</dbReference>
<dbReference type="Gene3D" id="3.40.390.10">
    <property type="entry name" value="Collagenase (Catalytic Domain)"/>
    <property type="match status" value="1"/>
</dbReference>
<sequence>MKPLFLLRAAALVISPVAANITELPDDLPCGVAFSVRNSTRNLLAALRDPTIDPGALGAADVFGSNAGPGPKPWLRGSNLLVTIPYCYREPYERASLAWRVEEAIKIWENALGGQASKDTGHAVVFKETTDQGRPLYCYDLGASNRFKWNDDIPYETVSVEAVSSPVFIASATIGFLSDPQQPEPWEMFMRVGHFASSVDVAHELGHVLGMAHEHQRLDRDKYVKYNCSNLRDYYRRLHDATAMDPSITPDKLCNDFYTALRYAFTGTQFIRGTSPGAWSRGWPVHSASDAYDYDSIMHYATQGASRIGCAANQLDKCALTKYKNGPGRPWEVMPIPRNTVPSGEDLSWVRNVYPWKE</sequence>
<dbReference type="SMART" id="SM00235">
    <property type="entry name" value="ZnMc"/>
    <property type="match status" value="1"/>
</dbReference>
<evidence type="ECO:0000313" key="3">
    <source>
        <dbReference type="EMBL" id="KAF2242874.1"/>
    </source>
</evidence>
<keyword evidence="1" id="KW-0482">Metalloprotease</keyword>